<reference evidence="2 3" key="1">
    <citation type="journal article" date="2014" name="BMC Genomics">
        <title>Comparison of environmental and isolate Sulfobacillus genomes reveals diverse carbon, sulfur, nitrogen, and hydrogen metabolisms.</title>
        <authorList>
            <person name="Justice N.B."/>
            <person name="Norman A."/>
            <person name="Brown C.T."/>
            <person name="Singh A."/>
            <person name="Thomas B.C."/>
            <person name="Banfield J.F."/>
        </authorList>
    </citation>
    <scope>NUCLEOTIDE SEQUENCE [LARGE SCALE GENOMIC DNA]</scope>
    <source>
        <strain evidence="2">AMDSBA1</strain>
    </source>
</reference>
<feature type="transmembrane region" description="Helical" evidence="1">
    <location>
        <begin position="6"/>
        <end position="31"/>
    </location>
</feature>
<organism evidence="2 3">
    <name type="scientific">Sulfobacillus benefaciens</name>
    <dbReference type="NCBI Taxonomy" id="453960"/>
    <lineage>
        <taxon>Bacteria</taxon>
        <taxon>Bacillati</taxon>
        <taxon>Bacillota</taxon>
        <taxon>Clostridia</taxon>
        <taxon>Eubacteriales</taxon>
        <taxon>Clostridiales Family XVII. Incertae Sedis</taxon>
        <taxon>Sulfobacillus</taxon>
    </lineage>
</organism>
<proteinExistence type="predicted"/>
<keyword evidence="1" id="KW-0472">Membrane</keyword>
<dbReference type="AlphaFoldDB" id="A0A2T2WTQ3"/>
<evidence type="ECO:0000313" key="2">
    <source>
        <dbReference type="EMBL" id="PSR25629.1"/>
    </source>
</evidence>
<evidence type="ECO:0000313" key="3">
    <source>
        <dbReference type="Proteomes" id="UP000242699"/>
    </source>
</evidence>
<name>A0A2T2WTQ3_9FIRM</name>
<keyword evidence="1" id="KW-0812">Transmembrane</keyword>
<comment type="caution">
    <text evidence="2">The sequence shown here is derived from an EMBL/GenBank/DDBJ whole genome shotgun (WGS) entry which is preliminary data.</text>
</comment>
<dbReference type="Proteomes" id="UP000242699">
    <property type="component" value="Unassembled WGS sequence"/>
</dbReference>
<keyword evidence="1" id="KW-1133">Transmembrane helix</keyword>
<accession>A0A2T2WTQ3</accession>
<evidence type="ECO:0000256" key="1">
    <source>
        <dbReference type="SAM" id="Phobius"/>
    </source>
</evidence>
<dbReference type="EMBL" id="PXYT01000052">
    <property type="protein sequence ID" value="PSR25629.1"/>
    <property type="molecule type" value="Genomic_DNA"/>
</dbReference>
<gene>
    <name evidence="2" type="ORF">C7B43_16430</name>
</gene>
<sequence>MWGLASKAVAIAIAGSRQSVVIIAPVLYLFLLNGRRNIMIRYSQALVPVAVLSLATIVSGCGHTNAAPSVSSSHVRHVAATTVALPHHLSNTQWYPPAVTKHYPITGAAYKVPSDTGLQMWSSNPTLAVLAVFNHLSRATTIQQVEEYSDPSFWPGIRHEWTFPNPHSPWYHEMRKPLTAQNVESMPASRSPYAGVIQRQYGPEILDHSWVLATGQPGQAFTTWYKKHPALTPWYYFVNVRGHWLLYSIQN</sequence>
<protein>
    <submittedName>
        <fullName evidence="2">Uncharacterized protein</fullName>
    </submittedName>
</protein>